<gene>
    <name evidence="2" type="ORF">S01H1_57528</name>
</gene>
<evidence type="ECO:0000259" key="1">
    <source>
        <dbReference type="Pfam" id="PF09834"/>
    </source>
</evidence>
<accession>X0WNB1</accession>
<organism evidence="2">
    <name type="scientific">marine sediment metagenome</name>
    <dbReference type="NCBI Taxonomy" id="412755"/>
    <lineage>
        <taxon>unclassified sequences</taxon>
        <taxon>metagenomes</taxon>
        <taxon>ecological metagenomes</taxon>
    </lineage>
</organism>
<dbReference type="EMBL" id="BARS01037519">
    <property type="protein sequence ID" value="GAG14196.1"/>
    <property type="molecule type" value="Genomic_DNA"/>
</dbReference>
<comment type="caution">
    <text evidence="2">The sequence shown here is derived from an EMBL/GenBank/DDBJ whole genome shotgun (WGS) entry which is preliminary data.</text>
</comment>
<feature type="domain" description="DUF2061" evidence="1">
    <location>
        <begin position="8"/>
        <end position="59"/>
    </location>
</feature>
<protein>
    <recommendedName>
        <fullName evidence="1">DUF2061 domain-containing protein</fullName>
    </recommendedName>
</protein>
<dbReference type="InterPro" id="IPR018638">
    <property type="entry name" value="DUF2061_membrane"/>
</dbReference>
<sequence length="66" mass="7450">MDIRKKSIVKAITWRAIATITTMTIVFIVTGKLALAGVVGGFDLTIKLILYYLHERAWNKVSWGKK</sequence>
<dbReference type="AlphaFoldDB" id="X0WNB1"/>
<name>X0WNB1_9ZZZZ</name>
<evidence type="ECO:0000313" key="2">
    <source>
        <dbReference type="EMBL" id="GAG14196.1"/>
    </source>
</evidence>
<dbReference type="Pfam" id="PF09834">
    <property type="entry name" value="DUF2061"/>
    <property type="match status" value="1"/>
</dbReference>
<reference evidence="2" key="1">
    <citation type="journal article" date="2014" name="Front. Microbiol.">
        <title>High frequency of phylogenetically diverse reductive dehalogenase-homologous genes in deep subseafloor sedimentary metagenomes.</title>
        <authorList>
            <person name="Kawai M."/>
            <person name="Futagami T."/>
            <person name="Toyoda A."/>
            <person name="Takaki Y."/>
            <person name="Nishi S."/>
            <person name="Hori S."/>
            <person name="Arai W."/>
            <person name="Tsubouchi T."/>
            <person name="Morono Y."/>
            <person name="Uchiyama I."/>
            <person name="Ito T."/>
            <person name="Fujiyama A."/>
            <person name="Inagaki F."/>
            <person name="Takami H."/>
        </authorList>
    </citation>
    <scope>NUCLEOTIDE SEQUENCE</scope>
    <source>
        <strain evidence="2">Expedition CK06-06</strain>
    </source>
</reference>
<proteinExistence type="predicted"/>